<dbReference type="SUPFAM" id="SSF53474">
    <property type="entry name" value="alpha/beta-Hydrolases"/>
    <property type="match status" value="1"/>
</dbReference>
<name>A0A8H6L9M1_9LECA</name>
<gene>
    <name evidence="4" type="ORF">HO173_001281</name>
</gene>
<dbReference type="Proteomes" id="UP000578531">
    <property type="component" value="Unassembled WGS sequence"/>
</dbReference>
<dbReference type="InterPro" id="IPR000073">
    <property type="entry name" value="AB_hydrolase_1"/>
</dbReference>
<evidence type="ECO:0000256" key="2">
    <source>
        <dbReference type="ARBA" id="ARBA00038334"/>
    </source>
</evidence>
<proteinExistence type="inferred from homology"/>
<reference evidence="4 5" key="1">
    <citation type="journal article" date="2020" name="Genomics">
        <title>Complete, high-quality genomes from long-read metagenomic sequencing of two wolf lichen thalli reveals enigmatic genome architecture.</title>
        <authorList>
            <person name="McKenzie S.K."/>
            <person name="Walston R.F."/>
            <person name="Allen J.L."/>
        </authorList>
    </citation>
    <scope>NUCLEOTIDE SEQUENCE [LARGE SCALE GENOMIC DNA]</scope>
    <source>
        <strain evidence="4">WasteWater2</strain>
    </source>
</reference>
<dbReference type="Gene3D" id="3.40.50.1820">
    <property type="entry name" value="alpha/beta hydrolase"/>
    <property type="match status" value="1"/>
</dbReference>
<evidence type="ECO:0000313" key="5">
    <source>
        <dbReference type="Proteomes" id="UP000578531"/>
    </source>
</evidence>
<dbReference type="InterPro" id="IPR029058">
    <property type="entry name" value="AB_hydrolase_fold"/>
</dbReference>
<dbReference type="GeneID" id="59282956"/>
<dbReference type="PANTHER" id="PTHR43329">
    <property type="entry name" value="EPOXIDE HYDROLASE"/>
    <property type="match status" value="1"/>
</dbReference>
<keyword evidence="5" id="KW-1185">Reference proteome</keyword>
<accession>A0A8H6L9M1</accession>
<dbReference type="InterPro" id="IPR000639">
    <property type="entry name" value="Epox_hydrolase-like"/>
</dbReference>
<dbReference type="OrthoDB" id="284184at2759"/>
<evidence type="ECO:0000313" key="4">
    <source>
        <dbReference type="EMBL" id="KAF6240610.1"/>
    </source>
</evidence>
<dbReference type="Pfam" id="PF00561">
    <property type="entry name" value="Abhydrolase_1"/>
    <property type="match status" value="1"/>
</dbReference>
<keyword evidence="1" id="KW-0378">Hydrolase</keyword>
<evidence type="ECO:0000256" key="1">
    <source>
        <dbReference type="ARBA" id="ARBA00022801"/>
    </source>
</evidence>
<dbReference type="GO" id="GO:0016787">
    <property type="term" value="F:hydrolase activity"/>
    <property type="evidence" value="ECO:0007669"/>
    <property type="project" value="UniProtKB-KW"/>
</dbReference>
<dbReference type="PRINTS" id="PR00412">
    <property type="entry name" value="EPOXHYDRLASE"/>
</dbReference>
<sequence length="334" mass="37480">MASDTVYFNAHSSTTLPSGRTYSHVHIVPTGNKPYILFLHGFPGTSYLWRHQIAHFSARGYGIVVPDLLGYRGSDKPAELEAYRLKKMAEDVISLLETLGVGSCFAVAHDWGSFLLSRIANYYPDRFLAFTWLAIAYSPPGGRFSVDEINADSEEKLGYPFFGYWEFFNDPKTVDLVDRNVESFLTLQFASDPEQVKTSFCPYGAARAWVTAGKTSPLPPFITPAEFKTHSSFFSPSHGGSFGPPLNWYKAMLANINLADDAAIPLRNRHVTKPALFIGCAHDYVAVPRLQEAGMRPWAADLRVKVLDSAHWVQLQRREEVNRALRKFFDEVEG</sequence>
<dbReference type="EMBL" id="JACCJC010000003">
    <property type="protein sequence ID" value="KAF6240610.1"/>
    <property type="molecule type" value="Genomic_DNA"/>
</dbReference>
<comment type="similarity">
    <text evidence="2">Belongs to the AB hydrolase superfamily. Epoxide hydrolase family.</text>
</comment>
<evidence type="ECO:0000259" key="3">
    <source>
        <dbReference type="Pfam" id="PF00561"/>
    </source>
</evidence>
<dbReference type="RefSeq" id="XP_037169869.1">
    <property type="nucleotide sequence ID" value="XM_037303222.1"/>
</dbReference>
<feature type="domain" description="AB hydrolase-1" evidence="3">
    <location>
        <begin position="35"/>
        <end position="315"/>
    </location>
</feature>
<comment type="caution">
    <text evidence="4">The sequence shown here is derived from an EMBL/GenBank/DDBJ whole genome shotgun (WGS) entry which is preliminary data.</text>
</comment>
<protein>
    <recommendedName>
        <fullName evidence="3">AB hydrolase-1 domain-containing protein</fullName>
    </recommendedName>
</protein>
<dbReference type="AlphaFoldDB" id="A0A8H6L9M1"/>
<organism evidence="4 5">
    <name type="scientific">Letharia columbiana</name>
    <dbReference type="NCBI Taxonomy" id="112416"/>
    <lineage>
        <taxon>Eukaryota</taxon>
        <taxon>Fungi</taxon>
        <taxon>Dikarya</taxon>
        <taxon>Ascomycota</taxon>
        <taxon>Pezizomycotina</taxon>
        <taxon>Lecanoromycetes</taxon>
        <taxon>OSLEUM clade</taxon>
        <taxon>Lecanoromycetidae</taxon>
        <taxon>Lecanorales</taxon>
        <taxon>Lecanorineae</taxon>
        <taxon>Parmeliaceae</taxon>
        <taxon>Letharia</taxon>
    </lineage>
</organism>